<keyword evidence="2" id="KW-1185">Reference proteome</keyword>
<sequence>MQCLWSRIPAEIGHEITAYNAHDVDSLRAMCLASSATRSLAIIHLFSMIHFACVEDFTRWLGMLARTPALKTIPKIVKFSQPDEKWLKRHRKLASATLLHEYSGPPLIPTMPRVRSVEWKQTGYGDCVATAMLVSYLALFPNIRSLRLSRLDLTYNQLTHVLGACGPLKSLLFANVSLGADSQHRGSDADDPAPFDLTALEHIEIRTCTDVWRADPISRLIAASQPRRITNLCIGDIFQSTPYRLDSLHELLRFCAPTLVNLVVDPGFEEADLIFGRLPDLPSLESLNLWINERGCAADIFINEIASAPILSRVSFRCVLDEVDEDDNLYTLTKIIDHFWPWQTRWPYPWREPESMQSLLHRQIPACKRLVFQFCTPLRTNMHLRSRVRRKMEQRLHSRLVENGAALAVPLGYEWLDGEYEPVEYSTRSGRPFHRVRRNPLWDLEFGKED</sequence>
<dbReference type="Proteomes" id="UP001362999">
    <property type="component" value="Unassembled WGS sequence"/>
</dbReference>
<evidence type="ECO:0000313" key="1">
    <source>
        <dbReference type="EMBL" id="KAK7018393.1"/>
    </source>
</evidence>
<dbReference type="InterPro" id="IPR032675">
    <property type="entry name" value="LRR_dom_sf"/>
</dbReference>
<gene>
    <name evidence="1" type="ORF">R3P38DRAFT_2634095</name>
</gene>
<dbReference type="EMBL" id="JAWWNJ010000046">
    <property type="protein sequence ID" value="KAK7018393.1"/>
    <property type="molecule type" value="Genomic_DNA"/>
</dbReference>
<organism evidence="1 2">
    <name type="scientific">Favolaschia claudopus</name>
    <dbReference type="NCBI Taxonomy" id="2862362"/>
    <lineage>
        <taxon>Eukaryota</taxon>
        <taxon>Fungi</taxon>
        <taxon>Dikarya</taxon>
        <taxon>Basidiomycota</taxon>
        <taxon>Agaricomycotina</taxon>
        <taxon>Agaricomycetes</taxon>
        <taxon>Agaricomycetidae</taxon>
        <taxon>Agaricales</taxon>
        <taxon>Marasmiineae</taxon>
        <taxon>Mycenaceae</taxon>
        <taxon>Favolaschia</taxon>
    </lineage>
</organism>
<dbReference type="Gene3D" id="3.80.10.10">
    <property type="entry name" value="Ribonuclease Inhibitor"/>
    <property type="match status" value="1"/>
</dbReference>
<accession>A0AAW0AZI9</accession>
<proteinExistence type="predicted"/>
<comment type="caution">
    <text evidence="1">The sequence shown here is derived from an EMBL/GenBank/DDBJ whole genome shotgun (WGS) entry which is preliminary data.</text>
</comment>
<dbReference type="AlphaFoldDB" id="A0AAW0AZI9"/>
<evidence type="ECO:0000313" key="2">
    <source>
        <dbReference type="Proteomes" id="UP001362999"/>
    </source>
</evidence>
<name>A0AAW0AZI9_9AGAR</name>
<evidence type="ECO:0008006" key="3">
    <source>
        <dbReference type="Google" id="ProtNLM"/>
    </source>
</evidence>
<dbReference type="SUPFAM" id="SSF52047">
    <property type="entry name" value="RNI-like"/>
    <property type="match status" value="1"/>
</dbReference>
<protein>
    <recommendedName>
        <fullName evidence="3">F-box domain-containing protein</fullName>
    </recommendedName>
</protein>
<reference evidence="1 2" key="1">
    <citation type="journal article" date="2024" name="J Genomics">
        <title>Draft genome sequencing and assembly of Favolaschia claudopus CIRM-BRFM 2984 isolated from oak limbs.</title>
        <authorList>
            <person name="Navarro D."/>
            <person name="Drula E."/>
            <person name="Chaduli D."/>
            <person name="Cazenave R."/>
            <person name="Ahrendt S."/>
            <person name="Wang J."/>
            <person name="Lipzen A."/>
            <person name="Daum C."/>
            <person name="Barry K."/>
            <person name="Grigoriev I.V."/>
            <person name="Favel A."/>
            <person name="Rosso M.N."/>
            <person name="Martin F."/>
        </authorList>
    </citation>
    <scope>NUCLEOTIDE SEQUENCE [LARGE SCALE GENOMIC DNA]</scope>
    <source>
        <strain evidence="1 2">CIRM-BRFM 2984</strain>
    </source>
</reference>